<dbReference type="RefSeq" id="WP_005597471.1">
    <property type="nucleotide sequence ID" value="NZ_CBDBSX010000023.1"/>
</dbReference>
<dbReference type="Proteomes" id="UP000275510">
    <property type="component" value="Chromosome"/>
</dbReference>
<reference evidence="2 3" key="1">
    <citation type="submission" date="2018-12" db="EMBL/GenBank/DDBJ databases">
        <authorList>
            <consortium name="Pathogen Informatics"/>
        </authorList>
    </citation>
    <scope>NUCLEOTIDE SEQUENCE [LARGE SCALE GENOMIC DNA]</scope>
    <source>
        <strain evidence="2 3">NCTC10976</strain>
    </source>
</reference>
<sequence>MSNEHIFSEEAVAEMQKVQNATALSAKAMTQDIAEAHEAMGMIRAFGFVNKLLTVGTLKVMREVKEAKKYKGLVTYIDGELTTVGSWEEFCRACGLTRQKVDEDLQNLSKFGEDFLETSQRLGLGYREMRKLRQLPEEARAEIVDADYSETTDKEDLIEKIEDLTAKHAKEKESLTKQLESVKANYDAQAKVIANKDERLNKLDKELAKKTLLIETQTPDQRGGMLREEAAQISYKAEAILRGQVFQAFEALQAHQEEHGIDHRQFMSGVLAEYQLILSELKERFNLTDEPTGDNLPEWAKPEYADKPSVEPSIAAILDEVSDAQIVE</sequence>
<evidence type="ECO:0000313" key="2">
    <source>
        <dbReference type="EMBL" id="VEJ16982.1"/>
    </source>
</evidence>
<evidence type="ECO:0000313" key="3">
    <source>
        <dbReference type="Proteomes" id="UP000275510"/>
    </source>
</evidence>
<evidence type="ECO:0000256" key="1">
    <source>
        <dbReference type="SAM" id="Coils"/>
    </source>
</evidence>
<gene>
    <name evidence="2" type="ORF">NCTC10976_01087</name>
</gene>
<protein>
    <submittedName>
        <fullName evidence="2">Uncharacterized protein</fullName>
    </submittedName>
</protein>
<proteinExistence type="predicted"/>
<keyword evidence="1" id="KW-0175">Coiled coil</keyword>
<name>A0A3S5F5V4_ACTPL</name>
<accession>A0A3S5F5V4</accession>
<feature type="coiled-coil region" evidence="1">
    <location>
        <begin position="154"/>
        <end position="185"/>
    </location>
</feature>
<dbReference type="GeneID" id="48599105"/>
<dbReference type="EMBL" id="LR134515">
    <property type="protein sequence ID" value="VEJ16982.1"/>
    <property type="molecule type" value="Genomic_DNA"/>
</dbReference>
<organism evidence="2 3">
    <name type="scientific">Actinobacillus pleuropneumoniae</name>
    <name type="common">Haemophilus pleuropneumoniae</name>
    <dbReference type="NCBI Taxonomy" id="715"/>
    <lineage>
        <taxon>Bacteria</taxon>
        <taxon>Pseudomonadati</taxon>
        <taxon>Pseudomonadota</taxon>
        <taxon>Gammaproteobacteria</taxon>
        <taxon>Pasteurellales</taxon>
        <taxon>Pasteurellaceae</taxon>
        <taxon>Actinobacillus</taxon>
    </lineage>
</organism>
<dbReference type="AlphaFoldDB" id="A0A3S5F5V4"/>